<reference evidence="2 3" key="1">
    <citation type="journal article" date="2022" name="G3 (Bethesda)">
        <title>Enemy or ally: a genomic approach to elucidate the lifestyle of Phyllosticta citrichinaensis.</title>
        <authorList>
            <person name="Buijs V.A."/>
            <person name="Groenewald J.Z."/>
            <person name="Haridas S."/>
            <person name="LaButti K.M."/>
            <person name="Lipzen A."/>
            <person name="Martin F.M."/>
            <person name="Barry K."/>
            <person name="Grigoriev I.V."/>
            <person name="Crous P.W."/>
            <person name="Seidl M.F."/>
        </authorList>
    </citation>
    <scope>NUCLEOTIDE SEQUENCE [LARGE SCALE GENOMIC DNA]</scope>
    <source>
        <strain evidence="2 3">CBS 129764</strain>
    </source>
</reference>
<dbReference type="EMBL" id="JBBWUH010000007">
    <property type="protein sequence ID" value="KAK8161951.1"/>
    <property type="molecule type" value="Genomic_DNA"/>
</dbReference>
<name>A0ABR1XP03_9PEZI</name>
<sequence>MTMSASRSAKVLAAIKSNPGSTILGATTIVESPDKMAGYLNLHTIGDVFQLVDTPEIKSPPTNPATVPEWLHKFMRVVKDFLGDDEFETVLRPPSNDARAQLPLPPAAPACVDQQIASAFFDNQWVRRQLTVLYIAYQVLRLLPDNIKSGKLRQDAYAEILVMGFNPEDWMGSIVLLRFAVKQANRGRNGERNDMIAIAPDFFTAAEAGAVSDKLPITKRHGVAWDKKKDREALPISKQTFEVYSGALGVEGDSVGAKWKKDDDSEVLPSAKRLHVDDAKELEGESESESELSKVDSDCFPEFEAKTETMAKTNMAENEKRKAKATATC</sequence>
<organism evidence="2 3">
    <name type="scientific">Phyllosticta citrichinensis</name>
    <dbReference type="NCBI Taxonomy" id="1130410"/>
    <lineage>
        <taxon>Eukaryota</taxon>
        <taxon>Fungi</taxon>
        <taxon>Dikarya</taxon>
        <taxon>Ascomycota</taxon>
        <taxon>Pezizomycotina</taxon>
        <taxon>Dothideomycetes</taxon>
        <taxon>Dothideomycetes incertae sedis</taxon>
        <taxon>Botryosphaeriales</taxon>
        <taxon>Phyllostictaceae</taxon>
        <taxon>Phyllosticta</taxon>
    </lineage>
</organism>
<gene>
    <name evidence="2" type="ORF">IWX90DRAFT_416949</name>
</gene>
<keyword evidence="3" id="KW-1185">Reference proteome</keyword>
<accession>A0ABR1XP03</accession>
<comment type="caution">
    <text evidence="2">The sequence shown here is derived from an EMBL/GenBank/DDBJ whole genome shotgun (WGS) entry which is preliminary data.</text>
</comment>
<evidence type="ECO:0000313" key="2">
    <source>
        <dbReference type="EMBL" id="KAK8161951.1"/>
    </source>
</evidence>
<dbReference type="Proteomes" id="UP001456524">
    <property type="component" value="Unassembled WGS sequence"/>
</dbReference>
<proteinExistence type="predicted"/>
<feature type="region of interest" description="Disordered" evidence="1">
    <location>
        <begin position="272"/>
        <end position="297"/>
    </location>
</feature>
<evidence type="ECO:0000256" key="1">
    <source>
        <dbReference type="SAM" id="MobiDB-lite"/>
    </source>
</evidence>
<protein>
    <submittedName>
        <fullName evidence="2">Uncharacterized protein</fullName>
    </submittedName>
</protein>
<feature type="compositionally biased region" description="Basic and acidic residues" evidence="1">
    <location>
        <begin position="274"/>
        <end position="283"/>
    </location>
</feature>
<evidence type="ECO:0000313" key="3">
    <source>
        <dbReference type="Proteomes" id="UP001456524"/>
    </source>
</evidence>